<keyword evidence="2" id="KW-1185">Reference proteome</keyword>
<proteinExistence type="predicted"/>
<evidence type="ECO:0000313" key="1">
    <source>
        <dbReference type="EMBL" id="KAI6091858.1"/>
    </source>
</evidence>
<accession>A0ACC0DGC8</accession>
<reference evidence="1 2" key="1">
    <citation type="journal article" date="2022" name="New Phytol.">
        <title>Ecological generalism drives hyperdiversity of secondary metabolite gene clusters in xylarialean endophytes.</title>
        <authorList>
            <person name="Franco M.E.E."/>
            <person name="Wisecaver J.H."/>
            <person name="Arnold A.E."/>
            <person name="Ju Y.M."/>
            <person name="Slot J.C."/>
            <person name="Ahrendt S."/>
            <person name="Moore L.P."/>
            <person name="Eastman K.E."/>
            <person name="Scott K."/>
            <person name="Konkel Z."/>
            <person name="Mondo S.J."/>
            <person name="Kuo A."/>
            <person name="Hayes R.D."/>
            <person name="Haridas S."/>
            <person name="Andreopoulos B."/>
            <person name="Riley R."/>
            <person name="LaButti K."/>
            <person name="Pangilinan J."/>
            <person name="Lipzen A."/>
            <person name="Amirebrahimi M."/>
            <person name="Yan J."/>
            <person name="Adam C."/>
            <person name="Keymanesh K."/>
            <person name="Ng V."/>
            <person name="Louie K."/>
            <person name="Northen T."/>
            <person name="Drula E."/>
            <person name="Henrissat B."/>
            <person name="Hsieh H.M."/>
            <person name="Youens-Clark K."/>
            <person name="Lutzoni F."/>
            <person name="Miadlikowska J."/>
            <person name="Eastwood D.C."/>
            <person name="Hamelin R.C."/>
            <person name="Grigoriev I.V."/>
            <person name="U'Ren J.M."/>
        </authorList>
    </citation>
    <scope>NUCLEOTIDE SEQUENCE [LARGE SCALE GENOMIC DNA]</scope>
    <source>
        <strain evidence="1 2">ER1909</strain>
    </source>
</reference>
<gene>
    <name evidence="1" type="ORF">F4821DRAFT_254613</name>
</gene>
<dbReference type="Proteomes" id="UP001497680">
    <property type="component" value="Unassembled WGS sequence"/>
</dbReference>
<protein>
    <submittedName>
        <fullName evidence="1">Uncharacterized protein</fullName>
    </submittedName>
</protein>
<comment type="caution">
    <text evidence="1">The sequence shown here is derived from an EMBL/GenBank/DDBJ whole genome shotgun (WGS) entry which is preliminary data.</text>
</comment>
<sequence>MADVYRRTGRGGAGNFYSQKDIAEATKAADSSKDLEAQKQQQQQPAPADEIPTDPADAPAQNATLAPGAYARTGRGGAGNFVDPISVAAAQTSSSASTTSPPTSPTSSTTPAPAVVARNGLSGRGGAGNWTTVPGEGEGQGESEEGGVYDPEQERKRREALDAHILKDIRDSLPQPPKIHYMHGPGRGRKPEPSPATS</sequence>
<dbReference type="EMBL" id="MU394285">
    <property type="protein sequence ID" value="KAI6091858.1"/>
    <property type="molecule type" value="Genomic_DNA"/>
</dbReference>
<organism evidence="1 2">
    <name type="scientific">Hypoxylon rubiginosum</name>
    <dbReference type="NCBI Taxonomy" id="110542"/>
    <lineage>
        <taxon>Eukaryota</taxon>
        <taxon>Fungi</taxon>
        <taxon>Dikarya</taxon>
        <taxon>Ascomycota</taxon>
        <taxon>Pezizomycotina</taxon>
        <taxon>Sordariomycetes</taxon>
        <taxon>Xylariomycetidae</taxon>
        <taxon>Xylariales</taxon>
        <taxon>Hypoxylaceae</taxon>
        <taxon>Hypoxylon</taxon>
    </lineage>
</organism>
<name>A0ACC0DGC8_9PEZI</name>
<evidence type="ECO:0000313" key="2">
    <source>
        <dbReference type="Proteomes" id="UP001497680"/>
    </source>
</evidence>